<dbReference type="RefSeq" id="WP_091530193.1">
    <property type="nucleotide sequence ID" value="NZ_LT629772.1"/>
</dbReference>
<dbReference type="AlphaFoldDB" id="A0A1H2A5H6"/>
<dbReference type="InterPro" id="IPR009057">
    <property type="entry name" value="Homeodomain-like_sf"/>
</dbReference>
<sequence>MADRSAQHDRSQVAPYRRIVAELRGRILSGDLKPGDRLPSIRQIAQRWGVAAATATRVTGALRDEGLVLTAVGSGTTVAPAAADQPKAAPRGTVTRAAILQNAMIIADQEGLQAVSMRRLAAQLGVGPMSLYRHLSGKEELVAQLADDVFGSEPLPAHSRNGWRSDLERICRVQWGLCRRHPWLPRAISFTRPLMTPNVMAHTEWTLATLEGLGLSATDQVRESLVLPALVLDLAAQQTDDLDAELETGLTRDHWRTANREQISALLGGGRFPFLARISDGLAADLDGLFEYALARHLDGLAVLIGDEPG</sequence>
<dbReference type="SUPFAM" id="SSF46689">
    <property type="entry name" value="Homeodomain-like"/>
    <property type="match status" value="1"/>
</dbReference>
<dbReference type="STRING" id="630515.SAMN04489812_5672"/>
<dbReference type="InterPro" id="IPR036271">
    <property type="entry name" value="Tet_transcr_reg_TetR-rel_C_sf"/>
</dbReference>
<dbReference type="Proteomes" id="UP000199103">
    <property type="component" value="Chromosome I"/>
</dbReference>
<name>A0A1H2A5H6_9ACTN</name>
<dbReference type="GO" id="GO:0003677">
    <property type="term" value="F:DNA binding"/>
    <property type="evidence" value="ECO:0007669"/>
    <property type="project" value="UniProtKB-UniRule"/>
</dbReference>
<protein>
    <submittedName>
        <fullName evidence="7">Regulatory protein, tetR family</fullName>
    </submittedName>
</protein>
<dbReference type="GO" id="GO:0045892">
    <property type="term" value="P:negative regulation of DNA-templated transcription"/>
    <property type="evidence" value="ECO:0007669"/>
    <property type="project" value="InterPro"/>
</dbReference>
<dbReference type="CDD" id="cd07377">
    <property type="entry name" value="WHTH_GntR"/>
    <property type="match status" value="1"/>
</dbReference>
<evidence type="ECO:0000256" key="1">
    <source>
        <dbReference type="ARBA" id="ARBA00023015"/>
    </source>
</evidence>
<dbReference type="Pfam" id="PF02909">
    <property type="entry name" value="TetR_C_1"/>
    <property type="match status" value="1"/>
</dbReference>
<evidence type="ECO:0000313" key="7">
    <source>
        <dbReference type="EMBL" id="SDT41042.1"/>
    </source>
</evidence>
<gene>
    <name evidence="7" type="ORF">SAMN04489812_5672</name>
</gene>
<dbReference type="Pfam" id="PF00440">
    <property type="entry name" value="TetR_N"/>
    <property type="match status" value="1"/>
</dbReference>
<evidence type="ECO:0000256" key="4">
    <source>
        <dbReference type="PROSITE-ProRule" id="PRU00335"/>
    </source>
</evidence>
<keyword evidence="1" id="KW-0805">Transcription regulation</keyword>
<dbReference type="Pfam" id="PF00392">
    <property type="entry name" value="GntR"/>
    <property type="match status" value="1"/>
</dbReference>
<dbReference type="InterPro" id="IPR001647">
    <property type="entry name" value="HTH_TetR"/>
</dbReference>
<organism evidence="7 8">
    <name type="scientific">Microlunatus soli</name>
    <dbReference type="NCBI Taxonomy" id="630515"/>
    <lineage>
        <taxon>Bacteria</taxon>
        <taxon>Bacillati</taxon>
        <taxon>Actinomycetota</taxon>
        <taxon>Actinomycetes</taxon>
        <taxon>Propionibacteriales</taxon>
        <taxon>Propionibacteriaceae</taxon>
        <taxon>Microlunatus</taxon>
    </lineage>
</organism>
<dbReference type="InterPro" id="IPR036390">
    <property type="entry name" value="WH_DNA-bd_sf"/>
</dbReference>
<dbReference type="PANTHER" id="PTHR38445">
    <property type="entry name" value="HTH-TYPE TRANSCRIPTIONAL REPRESSOR YTRA"/>
    <property type="match status" value="1"/>
</dbReference>
<dbReference type="InterPro" id="IPR004111">
    <property type="entry name" value="Repressor_TetR_C"/>
</dbReference>
<dbReference type="Gene3D" id="1.10.357.10">
    <property type="entry name" value="Tetracycline Repressor, domain 2"/>
    <property type="match status" value="1"/>
</dbReference>
<dbReference type="SUPFAM" id="SSF46785">
    <property type="entry name" value="Winged helix' DNA-binding domain"/>
    <property type="match status" value="1"/>
</dbReference>
<reference evidence="7 8" key="1">
    <citation type="submission" date="2016-10" db="EMBL/GenBank/DDBJ databases">
        <authorList>
            <person name="de Groot N.N."/>
        </authorList>
    </citation>
    <scope>NUCLEOTIDE SEQUENCE [LARGE SCALE GENOMIC DNA]</scope>
    <source>
        <strain evidence="7 8">DSM 21800</strain>
    </source>
</reference>
<feature type="domain" description="HTH tetR-type" evidence="6">
    <location>
        <begin position="93"/>
        <end position="153"/>
    </location>
</feature>
<dbReference type="SMART" id="SM00345">
    <property type="entry name" value="HTH_GNTR"/>
    <property type="match status" value="1"/>
</dbReference>
<dbReference type="EMBL" id="LT629772">
    <property type="protein sequence ID" value="SDT41042.1"/>
    <property type="molecule type" value="Genomic_DNA"/>
</dbReference>
<dbReference type="OrthoDB" id="3732465at2"/>
<feature type="DNA-binding region" description="H-T-H motif" evidence="4">
    <location>
        <begin position="116"/>
        <end position="135"/>
    </location>
</feature>
<keyword evidence="2 4" id="KW-0238">DNA-binding</keyword>
<keyword evidence="3" id="KW-0804">Transcription</keyword>
<evidence type="ECO:0000313" key="8">
    <source>
        <dbReference type="Proteomes" id="UP000199103"/>
    </source>
</evidence>
<dbReference type="GO" id="GO:0003700">
    <property type="term" value="F:DNA-binding transcription factor activity"/>
    <property type="evidence" value="ECO:0007669"/>
    <property type="project" value="InterPro"/>
</dbReference>
<feature type="domain" description="HTH gntR-type" evidence="5">
    <location>
        <begin position="13"/>
        <end position="81"/>
    </location>
</feature>
<evidence type="ECO:0000256" key="2">
    <source>
        <dbReference type="ARBA" id="ARBA00023125"/>
    </source>
</evidence>
<evidence type="ECO:0000259" key="5">
    <source>
        <dbReference type="PROSITE" id="PS50949"/>
    </source>
</evidence>
<dbReference type="PANTHER" id="PTHR38445:SF9">
    <property type="entry name" value="HTH-TYPE TRANSCRIPTIONAL REPRESSOR YTRA"/>
    <property type="match status" value="1"/>
</dbReference>
<evidence type="ECO:0000259" key="6">
    <source>
        <dbReference type="PROSITE" id="PS50977"/>
    </source>
</evidence>
<accession>A0A1H2A5H6</accession>
<evidence type="ECO:0000256" key="3">
    <source>
        <dbReference type="ARBA" id="ARBA00023163"/>
    </source>
</evidence>
<keyword evidence="8" id="KW-1185">Reference proteome</keyword>
<dbReference type="InterPro" id="IPR000524">
    <property type="entry name" value="Tscrpt_reg_HTH_GntR"/>
</dbReference>
<dbReference type="PROSITE" id="PS50977">
    <property type="entry name" value="HTH_TETR_2"/>
    <property type="match status" value="1"/>
</dbReference>
<dbReference type="SUPFAM" id="SSF48498">
    <property type="entry name" value="Tetracyclin repressor-like, C-terminal domain"/>
    <property type="match status" value="1"/>
</dbReference>
<dbReference type="InterPro" id="IPR036388">
    <property type="entry name" value="WH-like_DNA-bd_sf"/>
</dbReference>
<dbReference type="PROSITE" id="PS50949">
    <property type="entry name" value="HTH_GNTR"/>
    <property type="match status" value="1"/>
</dbReference>
<proteinExistence type="predicted"/>
<dbReference type="Gene3D" id="1.10.10.60">
    <property type="entry name" value="Homeodomain-like"/>
    <property type="match status" value="1"/>
</dbReference>
<dbReference type="Gene3D" id="1.10.10.10">
    <property type="entry name" value="Winged helix-like DNA-binding domain superfamily/Winged helix DNA-binding domain"/>
    <property type="match status" value="1"/>
</dbReference>